<accession>A0A0A9FQB1</accession>
<evidence type="ECO:0000313" key="1">
    <source>
        <dbReference type="EMBL" id="JAE12491.1"/>
    </source>
</evidence>
<proteinExistence type="predicted"/>
<name>A0A0A9FQB1_ARUDO</name>
<dbReference type="EMBL" id="GBRH01185405">
    <property type="protein sequence ID" value="JAE12491.1"/>
    <property type="molecule type" value="Transcribed_RNA"/>
</dbReference>
<reference evidence="1" key="2">
    <citation type="journal article" date="2015" name="Data Brief">
        <title>Shoot transcriptome of the giant reed, Arundo donax.</title>
        <authorList>
            <person name="Barrero R.A."/>
            <person name="Guerrero F.D."/>
            <person name="Moolhuijzen P."/>
            <person name="Goolsby J.A."/>
            <person name="Tidwell J."/>
            <person name="Bellgard S.E."/>
            <person name="Bellgard M.I."/>
        </authorList>
    </citation>
    <scope>NUCLEOTIDE SEQUENCE</scope>
    <source>
        <tissue evidence="1">Shoot tissue taken approximately 20 cm above the soil surface</tissue>
    </source>
</reference>
<dbReference type="AlphaFoldDB" id="A0A0A9FQB1"/>
<reference evidence="1" key="1">
    <citation type="submission" date="2014-09" db="EMBL/GenBank/DDBJ databases">
        <authorList>
            <person name="Magalhaes I.L.F."/>
            <person name="Oliveira U."/>
            <person name="Santos F.R."/>
            <person name="Vidigal T.H.D.A."/>
            <person name="Brescovit A.D."/>
            <person name="Santos A.J."/>
        </authorList>
    </citation>
    <scope>NUCLEOTIDE SEQUENCE</scope>
    <source>
        <tissue evidence="1">Shoot tissue taken approximately 20 cm above the soil surface</tissue>
    </source>
</reference>
<protein>
    <submittedName>
        <fullName evidence="1">Uncharacterized protein</fullName>
    </submittedName>
</protein>
<sequence length="46" mass="5173">MDLCARLQGSEMGRGLSADFREQCEVDEEEENNAWEGKKPVCAVQI</sequence>
<organism evidence="1">
    <name type="scientific">Arundo donax</name>
    <name type="common">Giant reed</name>
    <name type="synonym">Donax arundinaceus</name>
    <dbReference type="NCBI Taxonomy" id="35708"/>
    <lineage>
        <taxon>Eukaryota</taxon>
        <taxon>Viridiplantae</taxon>
        <taxon>Streptophyta</taxon>
        <taxon>Embryophyta</taxon>
        <taxon>Tracheophyta</taxon>
        <taxon>Spermatophyta</taxon>
        <taxon>Magnoliopsida</taxon>
        <taxon>Liliopsida</taxon>
        <taxon>Poales</taxon>
        <taxon>Poaceae</taxon>
        <taxon>PACMAD clade</taxon>
        <taxon>Arundinoideae</taxon>
        <taxon>Arundineae</taxon>
        <taxon>Arundo</taxon>
    </lineage>
</organism>